<dbReference type="Pfam" id="PF00704">
    <property type="entry name" value="Glyco_hydro_18"/>
    <property type="match status" value="1"/>
</dbReference>
<dbReference type="PROSITE" id="PS51910">
    <property type="entry name" value="GH18_2"/>
    <property type="match status" value="1"/>
</dbReference>
<evidence type="ECO:0000256" key="4">
    <source>
        <dbReference type="ARBA" id="ARBA00023024"/>
    </source>
</evidence>
<keyword evidence="4" id="KW-0119">Carbohydrate metabolism</keyword>
<keyword evidence="10" id="KW-1185">Reference proteome</keyword>
<dbReference type="InterPro" id="IPR001223">
    <property type="entry name" value="Glyco_hydro18_cat"/>
</dbReference>
<dbReference type="InterPro" id="IPR050314">
    <property type="entry name" value="Glycosyl_Hydrlase_18"/>
</dbReference>
<evidence type="ECO:0000256" key="2">
    <source>
        <dbReference type="ARBA" id="ARBA00012729"/>
    </source>
</evidence>
<evidence type="ECO:0000313" key="10">
    <source>
        <dbReference type="Proteomes" id="UP001299220"/>
    </source>
</evidence>
<evidence type="ECO:0000256" key="7">
    <source>
        <dbReference type="RuleBase" id="RU004453"/>
    </source>
</evidence>
<keyword evidence="3 6" id="KW-0378">Hydrolase</keyword>
<sequence>MKYYAIGYATNAALPDVTADDAQKLTHMNLAFGLIKDGLLDMSQLTHIGLTEQFRRWNPALKIVLSVGGWGAGGFSTMALTEEGRRAFAQSCLEAVEQYNLDGIDIDWEYPCSDQAEIDCDPRDKENYTLLFKALREALGADRIVSTAVGAGDYFVRDTEMDKVAQIVDYVQLMTYDMRNGFTHQAGHHASLSASRGDTTNTNTRYIVDLFHNAGVPLEKLVVGAAFYARHYTGAANINNGLLQEASSGIYGPDYGEITEEFRRENGYTEYWDEDAEAAYLWNGSVFISFESPEAIRRKCEFVKEKGMLGVMYWEHSADPTRELLGVIADTLHTK</sequence>
<dbReference type="EMBL" id="JAFBIT010000001">
    <property type="protein sequence ID" value="MCF2651536.1"/>
    <property type="molecule type" value="Genomic_DNA"/>
</dbReference>
<dbReference type="InterPro" id="IPR017853">
    <property type="entry name" value="GH"/>
</dbReference>
<evidence type="ECO:0000256" key="5">
    <source>
        <dbReference type="ARBA" id="ARBA00023295"/>
    </source>
</evidence>
<name>A0ABS9CK77_9FIRM</name>
<dbReference type="InterPro" id="IPR001579">
    <property type="entry name" value="Glyco_hydro_18_chit_AS"/>
</dbReference>
<dbReference type="Gene3D" id="3.10.50.10">
    <property type="match status" value="1"/>
</dbReference>
<reference evidence="9 10" key="1">
    <citation type="submission" date="2020-12" db="EMBL/GenBank/DDBJ databases">
        <title>Whole genome sequences of gut porcine anaerobes.</title>
        <authorList>
            <person name="Kubasova T."/>
            <person name="Jahodarova E."/>
            <person name="Rychlik I."/>
        </authorList>
    </citation>
    <scope>NUCLEOTIDE SEQUENCE [LARGE SCALE GENOMIC DNA]</scope>
    <source>
        <strain evidence="9 10">An867</strain>
    </source>
</reference>
<dbReference type="InterPro" id="IPR011583">
    <property type="entry name" value="Chitinase_II/V-like_cat"/>
</dbReference>
<dbReference type="Proteomes" id="UP001299220">
    <property type="component" value="Unassembled WGS sequence"/>
</dbReference>
<evidence type="ECO:0000256" key="3">
    <source>
        <dbReference type="ARBA" id="ARBA00022801"/>
    </source>
</evidence>
<dbReference type="PROSITE" id="PS01095">
    <property type="entry name" value="GH18_1"/>
    <property type="match status" value="1"/>
</dbReference>
<evidence type="ECO:0000313" key="9">
    <source>
        <dbReference type="EMBL" id="MCF2651536.1"/>
    </source>
</evidence>
<dbReference type="SUPFAM" id="SSF54556">
    <property type="entry name" value="Chitinase insertion domain"/>
    <property type="match status" value="1"/>
</dbReference>
<keyword evidence="5 6" id="KW-0326">Glycosidase</keyword>
<dbReference type="SMART" id="SM00636">
    <property type="entry name" value="Glyco_18"/>
    <property type="match status" value="1"/>
</dbReference>
<evidence type="ECO:0000256" key="6">
    <source>
        <dbReference type="RuleBase" id="RU000489"/>
    </source>
</evidence>
<evidence type="ECO:0000256" key="1">
    <source>
        <dbReference type="ARBA" id="ARBA00000822"/>
    </source>
</evidence>
<dbReference type="InterPro" id="IPR029070">
    <property type="entry name" value="Chitinase_insertion_sf"/>
</dbReference>
<comment type="catalytic activity">
    <reaction evidence="1">
        <text>Random endo-hydrolysis of N-acetyl-beta-D-glucosaminide (1-&gt;4)-beta-linkages in chitin and chitodextrins.</text>
        <dbReference type="EC" id="3.2.1.14"/>
    </reaction>
</comment>
<organism evidence="9 10">
    <name type="scientific">Anaeromassilibacillus senegalensis</name>
    <dbReference type="NCBI Taxonomy" id="1673717"/>
    <lineage>
        <taxon>Bacteria</taxon>
        <taxon>Bacillati</taxon>
        <taxon>Bacillota</taxon>
        <taxon>Clostridia</taxon>
        <taxon>Eubacteriales</taxon>
        <taxon>Acutalibacteraceae</taxon>
        <taxon>Anaeromassilibacillus</taxon>
    </lineage>
</organism>
<proteinExistence type="inferred from homology"/>
<feature type="domain" description="GH18" evidence="8">
    <location>
        <begin position="3"/>
        <end position="335"/>
    </location>
</feature>
<comment type="similarity">
    <text evidence="7">Belongs to the glycosyl hydrolase 18 family.</text>
</comment>
<evidence type="ECO:0000259" key="8">
    <source>
        <dbReference type="PROSITE" id="PS51910"/>
    </source>
</evidence>
<gene>
    <name evidence="9" type="ORF">JQM67_02825</name>
</gene>
<accession>A0ABS9CK77</accession>
<keyword evidence="4" id="KW-0146">Chitin degradation</keyword>
<protein>
    <recommendedName>
        <fullName evidence="2">chitinase</fullName>
        <ecNumber evidence="2">3.2.1.14</ecNumber>
    </recommendedName>
</protein>
<dbReference type="EC" id="3.2.1.14" evidence="2"/>
<dbReference type="PANTHER" id="PTHR11177:SF317">
    <property type="entry name" value="CHITINASE 12-RELATED"/>
    <property type="match status" value="1"/>
</dbReference>
<dbReference type="RefSeq" id="WP_235322548.1">
    <property type="nucleotide sequence ID" value="NZ_JAFBIT010000001.1"/>
</dbReference>
<dbReference type="SUPFAM" id="SSF51445">
    <property type="entry name" value="(Trans)glycosidases"/>
    <property type="match status" value="1"/>
</dbReference>
<dbReference type="PANTHER" id="PTHR11177">
    <property type="entry name" value="CHITINASE"/>
    <property type="match status" value="1"/>
</dbReference>
<comment type="caution">
    <text evidence="9">The sequence shown here is derived from an EMBL/GenBank/DDBJ whole genome shotgun (WGS) entry which is preliminary data.</text>
</comment>
<dbReference type="Gene3D" id="3.20.20.80">
    <property type="entry name" value="Glycosidases"/>
    <property type="match status" value="1"/>
</dbReference>
<keyword evidence="4" id="KW-0624">Polysaccharide degradation</keyword>